<dbReference type="EMBL" id="JAGFNK010000246">
    <property type="protein sequence ID" value="KAI9455742.1"/>
    <property type="molecule type" value="Genomic_DNA"/>
</dbReference>
<name>A0ACC0U1J4_9AGAM</name>
<evidence type="ECO:0000313" key="2">
    <source>
        <dbReference type="Proteomes" id="UP001207468"/>
    </source>
</evidence>
<sequence>MSVVHASSQLHIVISASPIPHYSVTSSSHYCLTPPAPPLHFVVPSQASLEASSCEHRQDINTLPDDVLVEICHFYANLWRIGTNGWHTLVHVCQRQRHVVFASPRRLNMRLVYTGKRPMSEMLYIWPVLPVVIDHRSVLSNSWGNVAGALESEHRHRCQIDLWDIPTSQWERFAAAMQKLFPELTDLQFRGEDNTVTPLPDSFLGASAPLLRYLLLNDCPFQGLPKLLLSANQLVISALFEQSRVHEYFEDLLAQIEVPLLNTLEIRFFMVPDFVLPQLHRLISHRIVRDMRQSNYRPQRVGFAPCIAGPGLQLILSPPLQYYNSRSRMMFLNHTGKMT</sequence>
<organism evidence="1 2">
    <name type="scientific">Russula earlei</name>
    <dbReference type="NCBI Taxonomy" id="71964"/>
    <lineage>
        <taxon>Eukaryota</taxon>
        <taxon>Fungi</taxon>
        <taxon>Dikarya</taxon>
        <taxon>Basidiomycota</taxon>
        <taxon>Agaricomycotina</taxon>
        <taxon>Agaricomycetes</taxon>
        <taxon>Russulales</taxon>
        <taxon>Russulaceae</taxon>
        <taxon>Russula</taxon>
    </lineage>
</organism>
<keyword evidence="2" id="KW-1185">Reference proteome</keyword>
<reference evidence="1" key="1">
    <citation type="submission" date="2021-03" db="EMBL/GenBank/DDBJ databases">
        <title>Evolutionary priming and transition to the ectomycorrhizal habit in an iconic lineage of mushroom-forming fungi: is preadaptation a requirement?</title>
        <authorList>
            <consortium name="DOE Joint Genome Institute"/>
            <person name="Looney B.P."/>
            <person name="Miyauchi S."/>
            <person name="Morin E."/>
            <person name="Drula E."/>
            <person name="Courty P.E."/>
            <person name="Chicoki N."/>
            <person name="Fauchery L."/>
            <person name="Kohler A."/>
            <person name="Kuo A."/>
            <person name="LaButti K."/>
            <person name="Pangilinan J."/>
            <person name="Lipzen A."/>
            <person name="Riley R."/>
            <person name="Andreopoulos W."/>
            <person name="He G."/>
            <person name="Johnson J."/>
            <person name="Barry K.W."/>
            <person name="Grigoriev I.V."/>
            <person name="Nagy L."/>
            <person name="Hibbett D."/>
            <person name="Henrissat B."/>
            <person name="Matheny P.B."/>
            <person name="Labbe J."/>
            <person name="Martin A.F."/>
        </authorList>
    </citation>
    <scope>NUCLEOTIDE SEQUENCE</scope>
    <source>
        <strain evidence="1">BPL698</strain>
    </source>
</reference>
<dbReference type="Proteomes" id="UP001207468">
    <property type="component" value="Unassembled WGS sequence"/>
</dbReference>
<gene>
    <name evidence="1" type="ORF">F5148DRAFT_1369803</name>
</gene>
<comment type="caution">
    <text evidence="1">The sequence shown here is derived from an EMBL/GenBank/DDBJ whole genome shotgun (WGS) entry which is preliminary data.</text>
</comment>
<accession>A0ACC0U1J4</accession>
<protein>
    <submittedName>
        <fullName evidence="1">Uncharacterized protein</fullName>
    </submittedName>
</protein>
<evidence type="ECO:0000313" key="1">
    <source>
        <dbReference type="EMBL" id="KAI9455742.1"/>
    </source>
</evidence>
<proteinExistence type="predicted"/>